<accession>A0A2U9ITJ9</accession>
<dbReference type="STRING" id="1293036.GCA_001315825_02850"/>
<sequence length="178" mass="20104">MAQTKKSARRPCFMDQEVHRKLQELADKKKMSLYDYTNYLLESALEIENSGVGLENLKELMIVLGRIAQNYKGIIVIAPFSTLSTPSEWRDLGKRLGIIAKESFSNERDSVIKMCKSLLQVFGYVQEASNYVRVVSPSLMSDNTLNNLKELLEGILESSSLKGSVFWDKGIIGIKFES</sequence>
<evidence type="ECO:0000313" key="2">
    <source>
        <dbReference type="Proteomes" id="UP000247586"/>
    </source>
</evidence>
<keyword evidence="2" id="KW-1185">Reference proteome</keyword>
<dbReference type="KEGG" id="mhk:DFR87_06310"/>
<organism evidence="1 2">
    <name type="scientific">Metallosphaera hakonensis JCM 8857 = DSM 7519</name>
    <dbReference type="NCBI Taxonomy" id="1293036"/>
    <lineage>
        <taxon>Archaea</taxon>
        <taxon>Thermoproteota</taxon>
        <taxon>Thermoprotei</taxon>
        <taxon>Sulfolobales</taxon>
        <taxon>Sulfolobaceae</taxon>
        <taxon>Metallosphaera</taxon>
    </lineage>
</organism>
<proteinExistence type="predicted"/>
<dbReference type="AlphaFoldDB" id="A0A2U9ITJ9"/>
<evidence type="ECO:0000313" key="1">
    <source>
        <dbReference type="EMBL" id="AWR99381.1"/>
    </source>
</evidence>
<dbReference type="EMBL" id="CP029287">
    <property type="protein sequence ID" value="AWR99381.1"/>
    <property type="molecule type" value="Genomic_DNA"/>
</dbReference>
<reference evidence="2" key="3">
    <citation type="submission" date="2020-03" db="EMBL/GenBank/DDBJ databases">
        <title>Sequencing and Assembly of Multiple Reported Metal-Biooxidizing Members of the Extremely Thermoacidophilic Archaeal Family Sulfolobaceae.</title>
        <authorList>
            <person name="Counts J.A."/>
            <person name="Kelly R.M."/>
        </authorList>
    </citation>
    <scope>NUCLEOTIDE SEQUENCE [LARGE SCALE GENOMIC DNA]</scope>
    <source>
        <strain evidence="2">HO1-1</strain>
    </source>
</reference>
<reference evidence="1 2" key="1">
    <citation type="submission" date="2018-05" db="EMBL/GenBank/DDBJ databases">
        <title>Complete Genome Sequences of Extremely Thermoacidophilic, Metal-Mobilizing Type-Strain Members of the Archaeal Family Sulfolobaceae: Acidianus brierleyi DSM-1651T, Acidianus sulfidivorans DSM-18786T, Metallosphaera hakonensis DSM-7519T, and Metallosphaera prunae DSM-10039T.</title>
        <authorList>
            <person name="Counts J.A."/>
            <person name="Kelly R.M."/>
        </authorList>
    </citation>
    <scope>NUCLEOTIDE SEQUENCE [LARGE SCALE GENOMIC DNA]</scope>
    <source>
        <strain evidence="1 2">HO1-1</strain>
    </source>
</reference>
<gene>
    <name evidence="1" type="ORF">DFR87_06310</name>
</gene>
<dbReference type="Proteomes" id="UP000247586">
    <property type="component" value="Chromosome"/>
</dbReference>
<reference evidence="2" key="2">
    <citation type="submission" date="2020-03" db="EMBL/GenBank/DDBJ databases">
        <title>Complete Genome Sequences of Extremely Thermoacidophilic, Metal-Mobilizing Type-Strain Members of the Archaeal Family Sulfolobaceae: Acidianus brierleyi DSM-1651T, Acidianus sulfidivorans DSM-18786T, Metallosphaera hakonensis DSM-7519T, and Metallosphaera prunae DSM-10039T.</title>
        <authorList>
            <person name="Counts J.A."/>
            <person name="Kelly R.M."/>
        </authorList>
    </citation>
    <scope>NUCLEOTIDE SEQUENCE [LARGE SCALE GENOMIC DNA]</scope>
    <source>
        <strain evidence="2">HO1-1</strain>
    </source>
</reference>
<protein>
    <submittedName>
        <fullName evidence="1">Uncharacterized protein</fullName>
    </submittedName>
</protein>
<name>A0A2U9ITJ9_9CREN</name>
<dbReference type="OrthoDB" id="34483at2157"/>